<feature type="signal peptide" evidence="2">
    <location>
        <begin position="1"/>
        <end position="33"/>
    </location>
</feature>
<reference evidence="5 6" key="1">
    <citation type="journal article" date="2019" name="Syst. Appl. Microbiol.">
        <title>Characterization of Bifidobacterium species in feaces of the Egyptian fruit bat: Description of B. vespertilionis sp. nov. and B. rousetti sp. nov.</title>
        <authorList>
            <person name="Modesto M."/>
            <person name="Satti M."/>
            <person name="Watanabe K."/>
            <person name="Puglisi E."/>
            <person name="Morelli L."/>
            <person name="Huang C.-H."/>
            <person name="Liou J.-S."/>
            <person name="Miyashita M."/>
            <person name="Tamura T."/>
            <person name="Saito S."/>
            <person name="Mori K."/>
            <person name="Huang L."/>
            <person name="Sciavilla P."/>
            <person name="Sandri C."/>
            <person name="Spiezio C."/>
            <person name="Vitali F."/>
            <person name="Cavalieri D."/>
            <person name="Perpetuini G."/>
            <person name="Tofalo R."/>
            <person name="Bonetti A."/>
            <person name="Arita M."/>
            <person name="Mattarelli P."/>
        </authorList>
    </citation>
    <scope>NUCLEOTIDE SEQUENCE [LARGE SCALE GENOMIC DNA]</scope>
    <source>
        <strain evidence="3 6">RST16</strain>
        <strain evidence="4 5">RST8</strain>
    </source>
</reference>
<keyword evidence="2" id="KW-0732">Signal</keyword>
<evidence type="ECO:0000256" key="1">
    <source>
        <dbReference type="SAM" id="MobiDB-lite"/>
    </source>
</evidence>
<sequence length="181" mass="19099">MTGNNKFWRASLAGLASVAMLATMGVAANTANAAVNNPGVDVTGTILGGGKFTVAVYRADTPYTPYSGYPTNPEYVYGQTFIPGQLNDPYKSDADKILTGYSYDLAGKNVASSDGIAVKGDTKLFAQYANASVVTFNYPDGTTKTVKVKTGDGVTEYIADAPRRQRSDSRPVGCLCDASRH</sequence>
<comment type="caution">
    <text evidence="4">The sequence shown here is derived from an EMBL/GenBank/DDBJ whole genome shotgun (WGS) entry which is preliminary data.</text>
</comment>
<evidence type="ECO:0000313" key="3">
    <source>
        <dbReference type="EMBL" id="KAA8819012.1"/>
    </source>
</evidence>
<feature type="region of interest" description="Disordered" evidence="1">
    <location>
        <begin position="162"/>
        <end position="181"/>
    </location>
</feature>
<dbReference type="EMBL" id="RZOA01000029">
    <property type="protein sequence ID" value="KAA8821454.1"/>
    <property type="molecule type" value="Genomic_DNA"/>
</dbReference>
<evidence type="ECO:0000313" key="4">
    <source>
        <dbReference type="EMBL" id="KAA8821454.1"/>
    </source>
</evidence>
<name>A0A5J5DX57_9BIFI</name>
<dbReference type="Proteomes" id="UP000345527">
    <property type="component" value="Unassembled WGS sequence"/>
</dbReference>
<gene>
    <name evidence="4" type="ORF">EM848_10875</name>
    <name evidence="3" type="ORF">EMO90_08630</name>
</gene>
<evidence type="ECO:0000313" key="5">
    <source>
        <dbReference type="Proteomes" id="UP000345527"/>
    </source>
</evidence>
<evidence type="ECO:0000313" key="6">
    <source>
        <dbReference type="Proteomes" id="UP000374630"/>
    </source>
</evidence>
<proteinExistence type="predicted"/>
<dbReference type="OrthoDB" id="3238677at2"/>
<protein>
    <submittedName>
        <fullName evidence="4">Uncharacterized protein</fullName>
    </submittedName>
</protein>
<evidence type="ECO:0000256" key="2">
    <source>
        <dbReference type="SAM" id="SignalP"/>
    </source>
</evidence>
<keyword evidence="6" id="KW-1185">Reference proteome</keyword>
<organism evidence="4 5">
    <name type="scientific">Bifidobacterium vespertilionis</name>
    <dbReference type="NCBI Taxonomy" id="2562524"/>
    <lineage>
        <taxon>Bacteria</taxon>
        <taxon>Bacillati</taxon>
        <taxon>Actinomycetota</taxon>
        <taxon>Actinomycetes</taxon>
        <taxon>Bifidobacteriales</taxon>
        <taxon>Bifidobacteriaceae</taxon>
        <taxon>Bifidobacterium</taxon>
    </lineage>
</organism>
<dbReference type="Proteomes" id="UP000374630">
    <property type="component" value="Unassembled WGS sequence"/>
</dbReference>
<dbReference type="EMBL" id="RZNZ01000012">
    <property type="protein sequence ID" value="KAA8819012.1"/>
    <property type="molecule type" value="Genomic_DNA"/>
</dbReference>
<dbReference type="RefSeq" id="WP_150354955.1">
    <property type="nucleotide sequence ID" value="NZ_RZNZ01000012.1"/>
</dbReference>
<dbReference type="AlphaFoldDB" id="A0A5J5DX57"/>
<feature type="chain" id="PRO_5030132037" evidence="2">
    <location>
        <begin position="34"/>
        <end position="181"/>
    </location>
</feature>
<accession>A0A5J5DX57</accession>